<evidence type="ECO:0000259" key="2">
    <source>
        <dbReference type="PROSITE" id="PS50048"/>
    </source>
</evidence>
<dbReference type="SUPFAM" id="SSF57701">
    <property type="entry name" value="Zn2/Cys6 DNA-binding domain"/>
    <property type="match status" value="1"/>
</dbReference>
<proteinExistence type="predicted"/>
<dbReference type="GO" id="GO:0008270">
    <property type="term" value="F:zinc ion binding"/>
    <property type="evidence" value="ECO:0007669"/>
    <property type="project" value="InterPro"/>
</dbReference>
<dbReference type="AlphaFoldDB" id="A0A9P9DCN2"/>
<name>A0A9P9DCN2_9PLEO</name>
<dbReference type="OrthoDB" id="4491390at2759"/>
<evidence type="ECO:0000313" key="3">
    <source>
        <dbReference type="EMBL" id="KAH7118020.1"/>
    </source>
</evidence>
<feature type="domain" description="Zn(2)-C6 fungal-type" evidence="2">
    <location>
        <begin position="8"/>
        <end position="36"/>
    </location>
</feature>
<dbReference type="InterPro" id="IPR036864">
    <property type="entry name" value="Zn2-C6_fun-type_DNA-bd_sf"/>
</dbReference>
<dbReference type="Pfam" id="PF00172">
    <property type="entry name" value="Zn_clus"/>
    <property type="match status" value="1"/>
</dbReference>
<keyword evidence="1" id="KW-0539">Nucleus</keyword>
<dbReference type="CDD" id="cd00067">
    <property type="entry name" value="GAL4"/>
    <property type="match status" value="1"/>
</dbReference>
<protein>
    <recommendedName>
        <fullName evidence="2">Zn(2)-C6 fungal-type domain-containing protein</fullName>
    </recommendedName>
</protein>
<evidence type="ECO:0000256" key="1">
    <source>
        <dbReference type="ARBA" id="ARBA00023242"/>
    </source>
</evidence>
<organism evidence="3 4">
    <name type="scientific">Dendryphion nanum</name>
    <dbReference type="NCBI Taxonomy" id="256645"/>
    <lineage>
        <taxon>Eukaryota</taxon>
        <taxon>Fungi</taxon>
        <taxon>Dikarya</taxon>
        <taxon>Ascomycota</taxon>
        <taxon>Pezizomycotina</taxon>
        <taxon>Dothideomycetes</taxon>
        <taxon>Pleosporomycetidae</taxon>
        <taxon>Pleosporales</taxon>
        <taxon>Torulaceae</taxon>
        <taxon>Dendryphion</taxon>
    </lineage>
</organism>
<dbReference type="PROSITE" id="PS50048">
    <property type="entry name" value="ZN2_CY6_FUNGAL_2"/>
    <property type="match status" value="1"/>
</dbReference>
<dbReference type="PANTHER" id="PTHR38111:SF9">
    <property type="entry name" value="ZN(2)-C6 FUNGAL-TYPE DOMAIN-CONTAINING PROTEIN"/>
    <property type="match status" value="1"/>
</dbReference>
<reference evidence="3" key="1">
    <citation type="journal article" date="2021" name="Nat. Commun.">
        <title>Genetic determinants of endophytism in the Arabidopsis root mycobiome.</title>
        <authorList>
            <person name="Mesny F."/>
            <person name="Miyauchi S."/>
            <person name="Thiergart T."/>
            <person name="Pickel B."/>
            <person name="Atanasova L."/>
            <person name="Karlsson M."/>
            <person name="Huettel B."/>
            <person name="Barry K.W."/>
            <person name="Haridas S."/>
            <person name="Chen C."/>
            <person name="Bauer D."/>
            <person name="Andreopoulos W."/>
            <person name="Pangilinan J."/>
            <person name="LaButti K."/>
            <person name="Riley R."/>
            <person name="Lipzen A."/>
            <person name="Clum A."/>
            <person name="Drula E."/>
            <person name="Henrissat B."/>
            <person name="Kohler A."/>
            <person name="Grigoriev I.V."/>
            <person name="Martin F.M."/>
            <person name="Hacquard S."/>
        </authorList>
    </citation>
    <scope>NUCLEOTIDE SEQUENCE</scope>
    <source>
        <strain evidence="3">MPI-CAGE-CH-0243</strain>
    </source>
</reference>
<dbReference type="PROSITE" id="PS00463">
    <property type="entry name" value="ZN2_CY6_FUNGAL_1"/>
    <property type="match status" value="1"/>
</dbReference>
<gene>
    <name evidence="3" type="ORF">B0J11DRAFT_537302</name>
</gene>
<dbReference type="InterPro" id="IPR053178">
    <property type="entry name" value="Osmoadaptation_assoc"/>
</dbReference>
<dbReference type="GO" id="GO:0000981">
    <property type="term" value="F:DNA-binding transcription factor activity, RNA polymerase II-specific"/>
    <property type="evidence" value="ECO:0007669"/>
    <property type="project" value="InterPro"/>
</dbReference>
<dbReference type="InterPro" id="IPR001138">
    <property type="entry name" value="Zn2Cys6_DnaBD"/>
</dbReference>
<dbReference type="SMART" id="SM00066">
    <property type="entry name" value="GAL4"/>
    <property type="match status" value="1"/>
</dbReference>
<evidence type="ECO:0000313" key="4">
    <source>
        <dbReference type="Proteomes" id="UP000700596"/>
    </source>
</evidence>
<keyword evidence="4" id="KW-1185">Reference proteome</keyword>
<accession>A0A9P9DCN2</accession>
<comment type="caution">
    <text evidence="3">The sequence shown here is derived from an EMBL/GenBank/DDBJ whole genome shotgun (WGS) entry which is preliminary data.</text>
</comment>
<dbReference type="Gene3D" id="4.10.240.10">
    <property type="entry name" value="Zn(2)-C6 fungal-type DNA-binding domain"/>
    <property type="match status" value="1"/>
</dbReference>
<dbReference type="PANTHER" id="PTHR38111">
    <property type="entry name" value="ZN(2)-C6 FUNGAL-TYPE DOMAIN-CONTAINING PROTEIN-RELATED"/>
    <property type="match status" value="1"/>
</dbReference>
<dbReference type="Proteomes" id="UP000700596">
    <property type="component" value="Unassembled WGS sequence"/>
</dbReference>
<sequence length="509" mass="56146">MKIKQDSVCHTCRAHKIGCDGKRPTCSQCLMTKRQCGGYQLDAVFVPYSTKLATRSSRKALPTRASAKLPSVVYSASCITDHSILEEGARDPQKCWIPGLISSVTSDEFTAVILNSFVPGDQLNQSSFDSTTSQVCGAWVEILPSLVAQAQPGGLISLATRAFGTAILDRSHEGKSKGFRSSEAYIATLHELKKALLTWKSSLSIETAAAIVCLAMAELLLPTSNEAMYAHCRGLSALLGSYMPELFSSDSFHSIFVGCRPVLLFQACDTRKSTFLAQEKWLTIPFRHHPPSDMQKLIGEAAIIPSIMEEIDLLPSLPHAMAISRAFKAQDTVSGVLKRLDDWKGRFGRLTIGPPTGYLQILDPDRAHITASNIWFPNLLAANVHIHLWAFQIICIAQLETLSLYTFGREGEHETGNPRSYDRNNFRQLSLAAKIRQSVEYLLQDAMKLHGPAAALFPLKIAYDVFMKDAEGNREHIRHCHKLFDRIYNKGFSKGGASSVNDGQNTNLT</sequence>
<dbReference type="EMBL" id="JAGMWT010000013">
    <property type="protein sequence ID" value="KAH7118020.1"/>
    <property type="molecule type" value="Genomic_DNA"/>
</dbReference>